<protein>
    <submittedName>
        <fullName evidence="2">Uncharacterized protein</fullName>
    </submittedName>
</protein>
<comment type="caution">
    <text evidence="2">The sequence shown here is derived from an EMBL/GenBank/DDBJ whole genome shotgun (WGS) entry which is preliminary data.</text>
</comment>
<feature type="compositionally biased region" description="Low complexity" evidence="1">
    <location>
        <begin position="179"/>
        <end position="191"/>
    </location>
</feature>
<reference evidence="2 3" key="1">
    <citation type="submission" date="2019-06" db="EMBL/GenBank/DDBJ databases">
        <title>Sequencing the genomes of 1000 actinobacteria strains.</title>
        <authorList>
            <person name="Klenk H.-P."/>
        </authorList>
    </citation>
    <scope>NUCLEOTIDE SEQUENCE [LARGE SCALE GENOMIC DNA]</scope>
    <source>
        <strain evidence="2 3">DSM 43186</strain>
    </source>
</reference>
<dbReference type="RefSeq" id="WP_142258704.1">
    <property type="nucleotide sequence ID" value="NZ_BMPV01000003.1"/>
</dbReference>
<name>A0A543IVE8_9ACTN</name>
<dbReference type="OrthoDB" id="3531873at2"/>
<accession>A0A543IVE8</accession>
<evidence type="ECO:0000313" key="3">
    <source>
        <dbReference type="Proteomes" id="UP000319213"/>
    </source>
</evidence>
<proteinExistence type="predicted"/>
<evidence type="ECO:0000256" key="1">
    <source>
        <dbReference type="SAM" id="MobiDB-lite"/>
    </source>
</evidence>
<feature type="compositionally biased region" description="Basic and acidic residues" evidence="1">
    <location>
        <begin position="132"/>
        <end position="149"/>
    </location>
</feature>
<organism evidence="2 3">
    <name type="scientific">Thermopolyspora flexuosa</name>
    <dbReference type="NCBI Taxonomy" id="103836"/>
    <lineage>
        <taxon>Bacteria</taxon>
        <taxon>Bacillati</taxon>
        <taxon>Actinomycetota</taxon>
        <taxon>Actinomycetes</taxon>
        <taxon>Streptosporangiales</taxon>
        <taxon>Streptosporangiaceae</taxon>
        <taxon>Thermopolyspora</taxon>
    </lineage>
</organism>
<dbReference type="EMBL" id="VFPQ01000001">
    <property type="protein sequence ID" value="TQM74546.1"/>
    <property type="molecule type" value="Genomic_DNA"/>
</dbReference>
<keyword evidence="3" id="KW-1185">Reference proteome</keyword>
<feature type="region of interest" description="Disordered" evidence="1">
    <location>
        <begin position="132"/>
        <end position="350"/>
    </location>
</feature>
<dbReference type="AlphaFoldDB" id="A0A543IVE8"/>
<feature type="compositionally biased region" description="Low complexity" evidence="1">
    <location>
        <begin position="228"/>
        <end position="243"/>
    </location>
</feature>
<sequence length="546" mass="57958">MTSGSGLGEPDFARTARQLAEVLDEFSGLFEQALARYRPGKDALSRRIKVDKSYVSSWLRGHRQLLDPKGRRLVTSEDVERILEATRLAEQDAPLARRLRTCGTRIDTLVADLMAARPARWRSEAGRVLRADQERAERDRTPVVQEDLRGAPAASGQADASPQAPDTPPGQSQTGRISAQPAPADAGQDPAPAVPKPAGQTSTSPIRADAGPRATASDASDVKAPTREASAPAVPEAPSQASEHPADAERRATSQPVPGDRIPTKPMPGHAGQATVPSAPEHPARPPAQADAGSHAVTRPVPAPAGQAPAHPGEPRTSPGVGEPGPQDTAALGDRAPGVGEPDRAVPDTPQIHVLSPTAATGAADARPARGHRRRFLVATLLVAAVLVAALQIARSTAAREAGETGADTVSVGRLCREWAPQPVPVEIRPCIAAADGQVELWAELRAVDPADAPGEVTVWVWLMNLDRELIESRRFHLTRDQSTLNSCTLTVEDDAIVRCGPFRVTPRKPGEYATAVDTRREKDVLPPAWNHHTFSGTQSPSITWQ</sequence>
<gene>
    <name evidence="2" type="ORF">FHX40_1224</name>
</gene>
<dbReference type="Proteomes" id="UP000319213">
    <property type="component" value="Unassembled WGS sequence"/>
</dbReference>
<evidence type="ECO:0000313" key="2">
    <source>
        <dbReference type="EMBL" id="TQM74546.1"/>
    </source>
</evidence>